<dbReference type="Proteomes" id="UP001590950">
    <property type="component" value="Unassembled WGS sequence"/>
</dbReference>
<evidence type="ECO:0000256" key="4">
    <source>
        <dbReference type="SAM" id="SignalP"/>
    </source>
</evidence>
<feature type="chain" id="PRO_5046580191" description="Zn(2)-C6 fungal-type domain-containing protein" evidence="4">
    <location>
        <begin position="18"/>
        <end position="536"/>
    </location>
</feature>
<dbReference type="InterPro" id="IPR001138">
    <property type="entry name" value="Zn2Cys6_DnaBD"/>
</dbReference>
<dbReference type="SMART" id="SM00906">
    <property type="entry name" value="Fungal_trans"/>
    <property type="match status" value="1"/>
</dbReference>
<proteinExistence type="predicted"/>
<evidence type="ECO:0000313" key="7">
    <source>
        <dbReference type="Proteomes" id="UP001590950"/>
    </source>
</evidence>
<evidence type="ECO:0000313" key="6">
    <source>
        <dbReference type="EMBL" id="KAL2048406.1"/>
    </source>
</evidence>
<dbReference type="SUPFAM" id="SSF57701">
    <property type="entry name" value="Zn2/Cys6 DNA-binding domain"/>
    <property type="match status" value="1"/>
</dbReference>
<dbReference type="CDD" id="cd00067">
    <property type="entry name" value="GAL4"/>
    <property type="match status" value="1"/>
</dbReference>
<feature type="region of interest" description="Disordered" evidence="3">
    <location>
        <begin position="502"/>
        <end position="536"/>
    </location>
</feature>
<evidence type="ECO:0000259" key="5">
    <source>
        <dbReference type="PROSITE" id="PS50048"/>
    </source>
</evidence>
<feature type="compositionally biased region" description="Low complexity" evidence="3">
    <location>
        <begin position="84"/>
        <end position="96"/>
    </location>
</feature>
<dbReference type="Pfam" id="PF00172">
    <property type="entry name" value="Zn_clus"/>
    <property type="match status" value="1"/>
</dbReference>
<dbReference type="EMBL" id="JBEFKJ010000001">
    <property type="protein sequence ID" value="KAL2048406.1"/>
    <property type="molecule type" value="Genomic_DNA"/>
</dbReference>
<keyword evidence="7" id="KW-1185">Reference proteome</keyword>
<dbReference type="InterPro" id="IPR007219">
    <property type="entry name" value="XnlR_reg_dom"/>
</dbReference>
<evidence type="ECO:0000256" key="3">
    <source>
        <dbReference type="SAM" id="MobiDB-lite"/>
    </source>
</evidence>
<accession>A0ABR4AUJ5</accession>
<evidence type="ECO:0000256" key="1">
    <source>
        <dbReference type="ARBA" id="ARBA00022723"/>
    </source>
</evidence>
<dbReference type="PANTHER" id="PTHR31668">
    <property type="entry name" value="GLUCOSE TRANSPORT TRANSCRIPTION REGULATOR RGT1-RELATED-RELATED"/>
    <property type="match status" value="1"/>
</dbReference>
<keyword evidence="2" id="KW-0539">Nucleus</keyword>
<evidence type="ECO:0000256" key="2">
    <source>
        <dbReference type="ARBA" id="ARBA00023242"/>
    </source>
</evidence>
<gene>
    <name evidence="6" type="ORF">N7G274_000317</name>
</gene>
<sequence length="536" mass="59538">MLLGLLLLSMICISSWNMSIPTKRACDACHRRKVRCNSHQPCGNCSQAGLSCTYDAIPQKKGPKGSRAKVISELRETQKQTDLAQASQSRRSSTSPPSSPKYGRASDLLTRELVESCTEFFFVHMYPTMPVLYRAQLQQAVAEMGHSVESYSLVTSLCAFMLIQPGIMLKNSPILDGAPGSATNPKLGSFLMEEAVRVRKGYDYIENPSITTCITSFFLFGCCFGLHKHNSGWLHLREATALAQILGMQDESSYAFDNVIENSRKRRLFWLLFVTERAYALQKHRPLTLHATIGLPTLDQDSSLAGFIHLVNLYRPFDDNFIGLWNKSRTDCSPFTLAHLQQQLTEALPTFLNTTESQAADLRTSQQWLRTMVWQLSITNGFLSSNSPDTSMTFRFPIEIAKDLVAVTTQFSIQSMEVHGIGLIEKVFDVACTLIDVMSCVLVPSSPHPYEPGPQEYLNQLLTLISTLRGGESRYLPLIMTKIRDTLPTILSALPPDLAKKMASNGADKSQHEGTPSSTGSSPYSTPPILPYYPLA</sequence>
<organism evidence="6 7">
    <name type="scientific">Stereocaulon virgatum</name>
    <dbReference type="NCBI Taxonomy" id="373712"/>
    <lineage>
        <taxon>Eukaryota</taxon>
        <taxon>Fungi</taxon>
        <taxon>Dikarya</taxon>
        <taxon>Ascomycota</taxon>
        <taxon>Pezizomycotina</taxon>
        <taxon>Lecanoromycetes</taxon>
        <taxon>OSLEUM clade</taxon>
        <taxon>Lecanoromycetidae</taxon>
        <taxon>Lecanorales</taxon>
        <taxon>Lecanorineae</taxon>
        <taxon>Stereocaulaceae</taxon>
        <taxon>Stereocaulon</taxon>
    </lineage>
</organism>
<keyword evidence="4" id="KW-0732">Signal</keyword>
<feature type="region of interest" description="Disordered" evidence="3">
    <location>
        <begin position="76"/>
        <end position="105"/>
    </location>
</feature>
<feature type="compositionally biased region" description="Pro residues" evidence="3">
    <location>
        <begin position="525"/>
        <end position="536"/>
    </location>
</feature>
<dbReference type="InterPro" id="IPR050797">
    <property type="entry name" value="Carb_Metab_Trans_Reg"/>
</dbReference>
<dbReference type="Gene3D" id="4.10.240.10">
    <property type="entry name" value="Zn(2)-C6 fungal-type DNA-binding domain"/>
    <property type="match status" value="1"/>
</dbReference>
<comment type="caution">
    <text evidence="6">The sequence shown here is derived from an EMBL/GenBank/DDBJ whole genome shotgun (WGS) entry which is preliminary data.</text>
</comment>
<protein>
    <recommendedName>
        <fullName evidence="5">Zn(2)-C6 fungal-type domain-containing protein</fullName>
    </recommendedName>
</protein>
<dbReference type="InterPro" id="IPR036864">
    <property type="entry name" value="Zn2-C6_fun-type_DNA-bd_sf"/>
</dbReference>
<dbReference type="PROSITE" id="PS50048">
    <property type="entry name" value="ZN2_CY6_FUNGAL_2"/>
    <property type="match status" value="1"/>
</dbReference>
<dbReference type="Pfam" id="PF04082">
    <property type="entry name" value="Fungal_trans"/>
    <property type="match status" value="1"/>
</dbReference>
<name>A0ABR4AUJ5_9LECA</name>
<reference evidence="6 7" key="1">
    <citation type="submission" date="2024-09" db="EMBL/GenBank/DDBJ databases">
        <title>Rethinking Asexuality: The Enigmatic Case of Functional Sexual Genes in Lepraria (Stereocaulaceae).</title>
        <authorList>
            <person name="Doellman M."/>
            <person name="Sun Y."/>
            <person name="Barcenas-Pena A."/>
            <person name="Lumbsch H.T."/>
            <person name="Grewe F."/>
        </authorList>
    </citation>
    <scope>NUCLEOTIDE SEQUENCE [LARGE SCALE GENOMIC DNA]</scope>
    <source>
        <strain evidence="6 7">Mercado 3170</strain>
    </source>
</reference>
<dbReference type="PANTHER" id="PTHR31668:SF20">
    <property type="entry name" value="ZN(II)2CYS6 TRANSCRIPTION FACTOR (EUROFUNG)"/>
    <property type="match status" value="1"/>
</dbReference>
<dbReference type="PROSITE" id="PS00463">
    <property type="entry name" value="ZN2_CY6_FUNGAL_1"/>
    <property type="match status" value="1"/>
</dbReference>
<feature type="domain" description="Zn(2)-C6 fungal-type" evidence="5">
    <location>
        <begin position="25"/>
        <end position="54"/>
    </location>
</feature>
<feature type="compositionally biased region" description="Low complexity" evidence="3">
    <location>
        <begin position="514"/>
        <end position="524"/>
    </location>
</feature>
<keyword evidence="1" id="KW-0479">Metal-binding</keyword>
<dbReference type="SMART" id="SM00066">
    <property type="entry name" value="GAL4"/>
    <property type="match status" value="1"/>
</dbReference>
<dbReference type="CDD" id="cd12148">
    <property type="entry name" value="fungal_TF_MHR"/>
    <property type="match status" value="1"/>
</dbReference>
<feature type="signal peptide" evidence="4">
    <location>
        <begin position="1"/>
        <end position="17"/>
    </location>
</feature>